<reference evidence="1" key="1">
    <citation type="submission" date="2019-04" db="EMBL/GenBank/DDBJ databases">
        <authorList>
            <person name="Melise S."/>
            <person name="Noan J."/>
            <person name="Okalmin O."/>
        </authorList>
    </citation>
    <scope>NUCLEOTIDE SEQUENCE</scope>
    <source>
        <strain evidence="1">FN9</strain>
    </source>
</reference>
<sequence length="113" mass="12626">MDRPKIALEAIIILGTGTFGLQWFNGGGALAWEVEVGHSRQAGDSLRYTVSKYLWRYLAEYCCKQGISDAHYSTVVDRSNSCCFPMNQHIIINSIQPSTTITHSQKGLRFIEG</sequence>
<dbReference type="EMBL" id="CAAKMV010000131">
    <property type="protein sequence ID" value="VIO58097.1"/>
    <property type="molecule type" value="Genomic_DNA"/>
</dbReference>
<dbReference type="AlphaFoldDB" id="A0A4E9E8U4"/>
<protein>
    <submittedName>
        <fullName evidence="1">Uncharacterized protein</fullName>
    </submittedName>
</protein>
<gene>
    <name evidence="1" type="ORF">FUG_LOCUS289729</name>
</gene>
<accession>A0A4E9E8U4</accession>
<organism evidence="1">
    <name type="scientific">Gibberella zeae</name>
    <name type="common">Wheat head blight fungus</name>
    <name type="synonym">Fusarium graminearum</name>
    <dbReference type="NCBI Taxonomy" id="5518"/>
    <lineage>
        <taxon>Eukaryota</taxon>
        <taxon>Fungi</taxon>
        <taxon>Dikarya</taxon>
        <taxon>Ascomycota</taxon>
        <taxon>Pezizomycotina</taxon>
        <taxon>Sordariomycetes</taxon>
        <taxon>Hypocreomycetidae</taxon>
        <taxon>Hypocreales</taxon>
        <taxon>Nectriaceae</taxon>
        <taxon>Fusarium</taxon>
    </lineage>
</organism>
<proteinExistence type="predicted"/>
<name>A0A4E9E8U4_GIBZA</name>
<evidence type="ECO:0000313" key="1">
    <source>
        <dbReference type="EMBL" id="VIO58097.1"/>
    </source>
</evidence>